<dbReference type="Pfam" id="PF01899">
    <property type="entry name" value="MNHE"/>
    <property type="match status" value="1"/>
</dbReference>
<dbReference type="InterPro" id="IPR002758">
    <property type="entry name" value="Cation_antiport_E"/>
</dbReference>
<keyword evidence="1" id="KW-0812">Transmembrane</keyword>
<proteinExistence type="predicted"/>
<evidence type="ECO:0000256" key="1">
    <source>
        <dbReference type="SAM" id="Phobius"/>
    </source>
</evidence>
<organism evidence="2 3">
    <name type="scientific">Vreelandella rituensis</name>
    <dbReference type="NCBI Taxonomy" id="2282306"/>
    <lineage>
        <taxon>Bacteria</taxon>
        <taxon>Pseudomonadati</taxon>
        <taxon>Pseudomonadota</taxon>
        <taxon>Gammaproteobacteria</taxon>
        <taxon>Oceanospirillales</taxon>
        <taxon>Halomonadaceae</taxon>
        <taxon>Vreelandella</taxon>
    </lineage>
</organism>
<name>A0A368U5J2_9GAMM</name>
<reference evidence="2 3" key="1">
    <citation type="submission" date="2018-07" db="EMBL/GenBank/DDBJ databases">
        <title>Halomonas rutogse sp. nov., isolated from Lake TangqianCo on Tibetan Plateau.</title>
        <authorList>
            <person name="Lu H."/>
            <person name="Xing P."/>
            <person name="Wu Q."/>
        </authorList>
    </citation>
    <scope>NUCLEOTIDE SEQUENCE [LARGE SCALE GENOMIC DNA]</scope>
    <source>
        <strain evidence="2 3">TQ8S</strain>
    </source>
</reference>
<evidence type="ECO:0000313" key="3">
    <source>
        <dbReference type="Proteomes" id="UP000253204"/>
    </source>
</evidence>
<dbReference type="AlphaFoldDB" id="A0A368U5J2"/>
<dbReference type="Proteomes" id="UP000253204">
    <property type="component" value="Unassembled WGS sequence"/>
</dbReference>
<gene>
    <name evidence="2" type="ORF">DU506_07550</name>
</gene>
<keyword evidence="3" id="KW-1185">Reference proteome</keyword>
<keyword evidence="1" id="KW-1133">Transmembrane helix</keyword>
<dbReference type="EMBL" id="QPIJ01000013">
    <property type="protein sequence ID" value="RCV92400.1"/>
    <property type="molecule type" value="Genomic_DNA"/>
</dbReference>
<keyword evidence="1" id="KW-0472">Membrane</keyword>
<dbReference type="OrthoDB" id="6159251at2"/>
<dbReference type="GO" id="GO:0008324">
    <property type="term" value="F:monoatomic cation transmembrane transporter activity"/>
    <property type="evidence" value="ECO:0007669"/>
    <property type="project" value="InterPro"/>
</dbReference>
<dbReference type="GO" id="GO:0016020">
    <property type="term" value="C:membrane"/>
    <property type="evidence" value="ECO:0007669"/>
    <property type="project" value="InterPro"/>
</dbReference>
<feature type="transmembrane region" description="Helical" evidence="1">
    <location>
        <begin position="20"/>
        <end position="37"/>
    </location>
</feature>
<protein>
    <submittedName>
        <fullName evidence="2">Cation:proton antiporter</fullName>
    </submittedName>
</protein>
<accession>A0A368U5J2</accession>
<evidence type="ECO:0000313" key="2">
    <source>
        <dbReference type="EMBL" id="RCV92400.1"/>
    </source>
</evidence>
<sequence>MSQTGTPPDRRTPDLTITRIALALAIALCAPLKVATWPRRLRWWKLPSFIILMLKLSVNGALEVARLAMSQRCDANTLTHTYRFRCLTQQPQQLLMANLVNLTPGTLTLRISCDALYIHILHHHPRVEAQLKVLESRIAGLYGLKHESWEHEP</sequence>
<comment type="caution">
    <text evidence="2">The sequence shown here is derived from an EMBL/GenBank/DDBJ whole genome shotgun (WGS) entry which is preliminary data.</text>
</comment>